<reference evidence="3 14" key="7">
    <citation type="submission" date="2020-05" db="EMBL/GenBank/DDBJ databases">
        <title>Epidemiological investigations into extended-spectrum beta-lactam resistant Escherichia coli ST457 carried by Australian Silver gulls identified clonal lineages that cause ExPEC disease.</title>
        <authorList>
            <person name="Nesporova K."/>
            <person name="Wyrsch E.R."/>
            <person name="Valcek A."/>
            <person name="Bitar I."/>
            <person name="Chaw K."/>
            <person name="Harris P."/>
            <person name="Hrabak J."/>
            <person name="Djordjevic S.P."/>
            <person name="Dolejska M."/>
        </authorList>
    </citation>
    <scope>NUCLEOTIDE SEQUENCE [LARGE SCALE GENOMIC DNA]</scope>
    <source>
        <strain evidence="3 14">CE1966</strain>
    </source>
</reference>
<evidence type="ECO:0000313" key="3">
    <source>
        <dbReference type="EMBL" id="MBA1887118.1"/>
    </source>
</evidence>
<evidence type="ECO:0000313" key="2">
    <source>
        <dbReference type="EMBL" id="HAZ7492913.1"/>
    </source>
</evidence>
<dbReference type="Proteomes" id="UP000523197">
    <property type="component" value="Unassembled WGS sequence"/>
</dbReference>
<dbReference type="Proteomes" id="UP000475070">
    <property type="component" value="Unassembled WGS sequence"/>
</dbReference>
<evidence type="ECO:0000313" key="10">
    <source>
        <dbReference type="Proteomes" id="UP000271008"/>
    </source>
</evidence>
<dbReference type="Proteomes" id="UP000472856">
    <property type="component" value="Unassembled WGS sequence"/>
</dbReference>
<dbReference type="EMBL" id="DADPIR010000021">
    <property type="protein sequence ID" value="HAZ7492913.1"/>
    <property type="molecule type" value="Genomic_DNA"/>
</dbReference>
<evidence type="ECO:0000313" key="12">
    <source>
        <dbReference type="Proteomes" id="UP000475070"/>
    </source>
</evidence>
<dbReference type="EMBL" id="CP057975">
    <property type="protein sequence ID" value="QMP45821.1"/>
    <property type="molecule type" value="Genomic_DNA"/>
</dbReference>
<reference evidence="7 10" key="3">
    <citation type="submission" date="2018-11" db="EMBL/GenBank/DDBJ databases">
        <title>Enterobacteriaceae from Patient.</title>
        <authorList>
            <person name="Shen C."/>
            <person name="Yang Y."/>
            <person name="Tian G."/>
        </authorList>
    </citation>
    <scope>NUCLEOTIDE SEQUENCE [LARGE SCALE GENOMIC DNA]</scope>
    <source>
        <strain evidence="7 10">GBGD28</strain>
    </source>
</reference>
<reference evidence="4 12" key="4">
    <citation type="journal article" date="2019" name="Nat. Med.">
        <title>A library of human gut bacterial isolates paired with longitudinal multiomics data enables mechanistic microbiome research.</title>
        <authorList>
            <person name="Poyet M."/>
            <person name="Groussin M."/>
            <person name="Gibbons S.M."/>
            <person name="Avila-Pacheco J."/>
            <person name="Jiang X."/>
            <person name="Kearney S.M."/>
            <person name="Perrotta A.R."/>
            <person name="Berdy B."/>
            <person name="Zhao S."/>
            <person name="Lieberman T.D."/>
            <person name="Swanson P.K."/>
            <person name="Smith M."/>
            <person name="Roesemann S."/>
            <person name="Alexander J.E."/>
            <person name="Rich S.A."/>
            <person name="Livny J."/>
            <person name="Vlamakis H."/>
            <person name="Clish C."/>
            <person name="Bullock K."/>
            <person name="Deik A."/>
            <person name="Scott J."/>
            <person name="Pierce K.A."/>
            <person name="Xavier R.J."/>
            <person name="Alm E.J."/>
        </authorList>
    </citation>
    <scope>NUCLEOTIDE SEQUENCE [LARGE SCALE GENOMIC DNA]</scope>
    <source>
        <strain evidence="4 12">BIOML-A112</strain>
    </source>
</reference>
<reference evidence="1" key="5">
    <citation type="submission" date="2019-09" db="EMBL/GenBank/DDBJ databases">
        <authorList>
            <consortium name="NCBI Pathogen Detection Project"/>
        </authorList>
    </citation>
    <scope>NUCLEOTIDE SEQUENCE</scope>
    <source>
        <strain evidence="1">EC00605</strain>
        <strain evidence="2">SJP41</strain>
    </source>
</reference>
<proteinExistence type="predicted"/>
<evidence type="ECO:0000313" key="13">
    <source>
        <dbReference type="Proteomes" id="UP000514715"/>
    </source>
</evidence>
<protein>
    <submittedName>
        <fullName evidence="8">Phage-like protein</fullName>
    </submittedName>
</protein>
<evidence type="ECO:0000313" key="11">
    <source>
        <dbReference type="Proteomes" id="UP000472856"/>
    </source>
</evidence>
<evidence type="ECO:0000313" key="6">
    <source>
        <dbReference type="EMBL" id="QMP45821.1"/>
    </source>
</evidence>
<evidence type="ECO:0000313" key="14">
    <source>
        <dbReference type="Proteomes" id="UP000523197"/>
    </source>
</evidence>
<sequence length="65" mass="7352">MKYIYNGPASGVTLADGQEILLWPNSEIDLPEDNEWVMTMIARNHLTPVITQEEQNNVEEIVHGS</sequence>
<dbReference type="EMBL" id="UGED01000008">
    <property type="protein sequence ID" value="STL49414.1"/>
    <property type="molecule type" value="Genomic_DNA"/>
</dbReference>
<reference evidence="8 9" key="2">
    <citation type="submission" date="2018-06" db="EMBL/GenBank/DDBJ databases">
        <authorList>
            <consortium name="Pathogen Informatics"/>
            <person name="Doyle S."/>
        </authorList>
    </citation>
    <scope>NUCLEOTIDE SEQUENCE [LARGE SCALE GENOMIC DNA]</scope>
    <source>
        <strain evidence="8 9">NCTC9962</strain>
    </source>
</reference>
<reference evidence="5 11" key="6">
    <citation type="submission" date="2020-02" db="EMBL/GenBank/DDBJ databases">
        <title>WGS of Carbapenem-Resistant Enterobacteriaceae.</title>
        <authorList>
            <person name="Tokajian S."/>
            <person name="El Chaar M."/>
            <person name="El Khoury M."/>
        </authorList>
    </citation>
    <scope>NUCLEOTIDE SEQUENCE [LARGE SCALE GENOMIC DNA]</scope>
    <source>
        <strain evidence="5 11">ECM_75</strain>
    </source>
</reference>
<evidence type="ECO:0000313" key="4">
    <source>
        <dbReference type="EMBL" id="NAG19002.1"/>
    </source>
</evidence>
<dbReference type="EMBL" id="DABGZR010000023">
    <property type="protein sequence ID" value="HAJ0997589.1"/>
    <property type="molecule type" value="Genomic_DNA"/>
</dbReference>
<dbReference type="AlphaFoldDB" id="A0A0A1ACH1"/>
<reference evidence="6 13" key="8">
    <citation type="submission" date="2020-06" db="EMBL/GenBank/DDBJ databases">
        <title>REHAB project genomes.</title>
        <authorList>
            <person name="Shaw L.P."/>
        </authorList>
    </citation>
    <scope>NUCLEOTIDE SEQUENCE [LARGE SCALE GENOMIC DNA]</scope>
    <source>
        <strain evidence="6 13">RHB07-C04</strain>
    </source>
</reference>
<evidence type="ECO:0000313" key="1">
    <source>
        <dbReference type="EMBL" id="HAJ0997589.1"/>
    </source>
</evidence>
<accession>A0A0A1ACH1</accession>
<organism evidence="7 10">
    <name type="scientific">Escherichia coli</name>
    <dbReference type="NCBI Taxonomy" id="562"/>
    <lineage>
        <taxon>Bacteria</taxon>
        <taxon>Pseudomonadati</taxon>
        <taxon>Pseudomonadota</taxon>
        <taxon>Gammaproteobacteria</taxon>
        <taxon>Enterobacterales</taxon>
        <taxon>Enterobacteriaceae</taxon>
        <taxon>Escherichia</taxon>
    </lineage>
</organism>
<dbReference type="Proteomes" id="UP000868636">
    <property type="component" value="Unassembled WGS sequence"/>
</dbReference>
<dbReference type="Proteomes" id="UP000514715">
    <property type="component" value="Chromosome"/>
</dbReference>
<reference evidence="1" key="1">
    <citation type="journal article" date="2018" name="Genome Biol.">
        <title>SKESA: strategic k-mer extension for scrupulous assemblies.</title>
        <authorList>
            <person name="Souvorov A."/>
            <person name="Agarwala R."/>
            <person name="Lipman D.J."/>
        </authorList>
    </citation>
    <scope>NUCLEOTIDE SEQUENCE [LARGE SCALE GENOMIC DNA]</scope>
    <source>
        <strain evidence="1">EC00605</strain>
        <strain evidence="2">SJP41</strain>
    </source>
</reference>
<name>A0A0A1ACH1_ECOLX</name>
<dbReference type="EMBL" id="JAAJRI010000021">
    <property type="protein sequence ID" value="NGE90578.1"/>
    <property type="molecule type" value="Genomic_DNA"/>
</dbReference>
<evidence type="ECO:0000313" key="7">
    <source>
        <dbReference type="EMBL" id="RRD73521.1"/>
    </source>
</evidence>
<dbReference type="Proteomes" id="UP000254052">
    <property type="component" value="Unassembled WGS sequence"/>
</dbReference>
<dbReference type="RefSeq" id="WP_000875310.1">
    <property type="nucleotide sequence ID" value="NZ_AP017617.1"/>
</dbReference>
<evidence type="ECO:0000313" key="5">
    <source>
        <dbReference type="EMBL" id="NGE90578.1"/>
    </source>
</evidence>
<gene>
    <name evidence="7" type="ORF">EIA08_19665</name>
    <name evidence="5" type="ORF">G5603_20715</name>
    <name evidence="4" type="ORF">GUC01_08170</name>
    <name evidence="1" type="ORF">HL601_18610</name>
    <name evidence="3" type="ORF">HLX92_13165</name>
    <name evidence="6" type="ORF">HVW04_13535</name>
    <name evidence="2" type="ORF">J8F57_003156</name>
    <name evidence="8" type="ORF">NCTC9962_03676</name>
</gene>
<dbReference type="EMBL" id="WXKQ01000005">
    <property type="protein sequence ID" value="NAG19002.1"/>
    <property type="molecule type" value="Genomic_DNA"/>
</dbReference>
<dbReference type="EMBL" id="JABFNF010000009">
    <property type="protein sequence ID" value="MBA1887118.1"/>
    <property type="molecule type" value="Genomic_DNA"/>
</dbReference>
<dbReference type="EMBL" id="RQTU01000024">
    <property type="protein sequence ID" value="RRD73521.1"/>
    <property type="molecule type" value="Genomic_DNA"/>
</dbReference>
<evidence type="ECO:0000313" key="8">
    <source>
        <dbReference type="EMBL" id="STL49414.1"/>
    </source>
</evidence>
<dbReference type="Proteomes" id="UP000271008">
    <property type="component" value="Unassembled WGS sequence"/>
</dbReference>
<evidence type="ECO:0000313" key="9">
    <source>
        <dbReference type="Proteomes" id="UP000254052"/>
    </source>
</evidence>